<dbReference type="EC" id="5.4.99.62" evidence="2 6"/>
<dbReference type="OrthoDB" id="9805009at2"/>
<comment type="similarity">
    <text evidence="6">Belongs to the RbsD / FucU family. RbsD subfamily.</text>
</comment>
<evidence type="ECO:0000256" key="6">
    <source>
        <dbReference type="HAMAP-Rule" id="MF_01661"/>
    </source>
</evidence>
<evidence type="ECO:0000313" key="8">
    <source>
        <dbReference type="Proteomes" id="UP000192569"/>
    </source>
</evidence>
<keyword evidence="5 6" id="KW-0119">Carbohydrate metabolism</keyword>
<evidence type="ECO:0000256" key="5">
    <source>
        <dbReference type="ARBA" id="ARBA00023277"/>
    </source>
</evidence>
<comment type="pathway">
    <text evidence="6">Carbohydrate metabolism; D-ribose degradation; D-ribose 5-phosphate from beta-D-ribopyranose: step 1/2.</text>
</comment>
<comment type="function">
    <text evidence="6">Catalyzes the interconversion of beta-pyran and beta-furan forms of D-ribose.</text>
</comment>
<evidence type="ECO:0000256" key="3">
    <source>
        <dbReference type="ARBA" id="ARBA00022490"/>
    </source>
</evidence>
<dbReference type="NCBIfam" id="NF008761">
    <property type="entry name" value="PRK11797.1"/>
    <property type="match status" value="1"/>
</dbReference>
<gene>
    <name evidence="6" type="primary">rbsD</name>
    <name evidence="7" type="ORF">SAMN00808754_2322</name>
</gene>
<comment type="subunit">
    <text evidence="6">Homodecamer.</text>
</comment>
<evidence type="ECO:0000256" key="4">
    <source>
        <dbReference type="ARBA" id="ARBA00023235"/>
    </source>
</evidence>
<feature type="active site" description="Proton donor" evidence="6">
    <location>
        <position position="20"/>
    </location>
</feature>
<dbReference type="InterPro" id="IPR023750">
    <property type="entry name" value="RbsD-like_sf"/>
</dbReference>
<accession>A0A1W1VYT1</accession>
<dbReference type="UniPathway" id="UPA00916">
    <property type="reaction ID" value="UER00888"/>
</dbReference>
<dbReference type="GO" id="GO:0019303">
    <property type="term" value="P:D-ribose catabolic process"/>
    <property type="evidence" value="ECO:0007669"/>
    <property type="project" value="UniProtKB-UniRule"/>
</dbReference>
<protein>
    <recommendedName>
        <fullName evidence="2 6">D-ribose pyranase</fullName>
        <ecNumber evidence="2 6">5.4.99.62</ecNumber>
    </recommendedName>
</protein>
<sequence>MKKAGILNKELSGELAGLGHMDEFIICDAGFPIPKGTKRIDLALIKGIPSFMDTLKAVLKEIVVEKVVMAHETEKVSPELYKELKNLFRYQEFEMLPHSQFKERSRNVKFIVRTGEFTPYANVLLVAASQADEFKKNFDVEF</sequence>
<dbReference type="GO" id="GO:0048029">
    <property type="term" value="F:monosaccharide binding"/>
    <property type="evidence" value="ECO:0007669"/>
    <property type="project" value="InterPro"/>
</dbReference>
<dbReference type="InterPro" id="IPR023064">
    <property type="entry name" value="D-ribose_pyranase"/>
</dbReference>
<dbReference type="HAMAP" id="MF_01661">
    <property type="entry name" value="D_rib_pyranase"/>
    <property type="match status" value="1"/>
</dbReference>
<feature type="binding site" evidence="6">
    <location>
        <begin position="120"/>
        <end position="122"/>
    </location>
    <ligand>
        <name>substrate</name>
    </ligand>
</feature>
<dbReference type="Pfam" id="PF05025">
    <property type="entry name" value="RbsD_FucU"/>
    <property type="match status" value="1"/>
</dbReference>
<keyword evidence="4 6" id="KW-0413">Isomerase</keyword>
<proteinExistence type="inferred from homology"/>
<dbReference type="RefSeq" id="WP_084665867.1">
    <property type="nucleotide sequence ID" value="NZ_LT838272.1"/>
</dbReference>
<evidence type="ECO:0000313" key="7">
    <source>
        <dbReference type="EMBL" id="SMB98420.1"/>
    </source>
</evidence>
<dbReference type="GO" id="GO:0016872">
    <property type="term" value="F:intramolecular lyase activity"/>
    <property type="evidence" value="ECO:0007669"/>
    <property type="project" value="UniProtKB-UniRule"/>
</dbReference>
<keyword evidence="3 6" id="KW-0963">Cytoplasm</keyword>
<feature type="binding site" evidence="6">
    <location>
        <position position="28"/>
    </location>
    <ligand>
        <name>substrate</name>
    </ligand>
</feature>
<feature type="binding site" evidence="6">
    <location>
        <position position="98"/>
    </location>
    <ligand>
        <name>substrate</name>
    </ligand>
</feature>
<name>A0A1W1VYT1_9FIRM</name>
<comment type="subcellular location">
    <subcellularLocation>
        <location evidence="6">Cytoplasm</location>
    </subcellularLocation>
</comment>
<dbReference type="GO" id="GO:0062193">
    <property type="term" value="F:D-ribose pyranase activity"/>
    <property type="evidence" value="ECO:0007669"/>
    <property type="project" value="UniProtKB-EC"/>
</dbReference>
<keyword evidence="8" id="KW-1185">Reference proteome</keyword>
<dbReference type="SUPFAM" id="SSF102546">
    <property type="entry name" value="RbsD-like"/>
    <property type="match status" value="1"/>
</dbReference>
<dbReference type="GO" id="GO:0005829">
    <property type="term" value="C:cytosol"/>
    <property type="evidence" value="ECO:0007669"/>
    <property type="project" value="TreeGrafter"/>
</dbReference>
<reference evidence="7 8" key="1">
    <citation type="submission" date="2017-04" db="EMBL/GenBank/DDBJ databases">
        <authorList>
            <person name="Afonso C.L."/>
            <person name="Miller P.J."/>
            <person name="Scott M.A."/>
            <person name="Spackman E."/>
            <person name="Goraichik I."/>
            <person name="Dimitrov K.M."/>
            <person name="Suarez D.L."/>
            <person name="Swayne D.E."/>
        </authorList>
    </citation>
    <scope>NUCLEOTIDE SEQUENCE [LARGE SCALE GENOMIC DNA]</scope>
    <source>
        <strain evidence="7 8">ToBE</strain>
    </source>
</reference>
<evidence type="ECO:0000256" key="2">
    <source>
        <dbReference type="ARBA" id="ARBA00012862"/>
    </source>
</evidence>
<dbReference type="AlphaFoldDB" id="A0A1W1VYT1"/>
<dbReference type="InterPro" id="IPR007721">
    <property type="entry name" value="RbsD_FucU"/>
</dbReference>
<dbReference type="EMBL" id="LT838272">
    <property type="protein sequence ID" value="SMB98420.1"/>
    <property type="molecule type" value="Genomic_DNA"/>
</dbReference>
<dbReference type="Gene3D" id="3.40.1650.10">
    <property type="entry name" value="RbsD-like domain"/>
    <property type="match status" value="1"/>
</dbReference>
<comment type="catalytic activity">
    <reaction evidence="1 6">
        <text>beta-D-ribopyranose = beta-D-ribofuranose</text>
        <dbReference type="Rhea" id="RHEA:25432"/>
        <dbReference type="ChEBI" id="CHEBI:27476"/>
        <dbReference type="ChEBI" id="CHEBI:47002"/>
        <dbReference type="EC" id="5.4.99.62"/>
    </reaction>
</comment>
<evidence type="ECO:0000256" key="1">
    <source>
        <dbReference type="ARBA" id="ARBA00000223"/>
    </source>
</evidence>
<dbReference type="PANTHER" id="PTHR37831">
    <property type="entry name" value="D-RIBOSE PYRANASE"/>
    <property type="match status" value="1"/>
</dbReference>
<dbReference type="PANTHER" id="PTHR37831:SF1">
    <property type="entry name" value="D-RIBOSE PYRANASE"/>
    <property type="match status" value="1"/>
</dbReference>
<organism evidence="7 8">
    <name type="scientific">Thermanaeromonas toyohensis ToBE</name>
    <dbReference type="NCBI Taxonomy" id="698762"/>
    <lineage>
        <taxon>Bacteria</taxon>
        <taxon>Bacillati</taxon>
        <taxon>Bacillota</taxon>
        <taxon>Clostridia</taxon>
        <taxon>Neomoorellales</taxon>
        <taxon>Neomoorellaceae</taxon>
        <taxon>Thermanaeromonas</taxon>
    </lineage>
</organism>
<dbReference type="STRING" id="698762.SAMN00808754_2322"/>
<dbReference type="Proteomes" id="UP000192569">
    <property type="component" value="Chromosome I"/>
</dbReference>